<dbReference type="InterPro" id="IPR041685">
    <property type="entry name" value="AAA_GajA/Old/RecF-like"/>
</dbReference>
<dbReference type="InterPro" id="IPR051396">
    <property type="entry name" value="Bact_Antivir_Def_Nuclease"/>
</dbReference>
<feature type="domain" description="Endonuclease GajA/Old nuclease/RecF-like AAA" evidence="1">
    <location>
        <begin position="1"/>
        <end position="80"/>
    </location>
</feature>
<accession>A0A1B7WYF7</accession>
<dbReference type="AlphaFoldDB" id="A0A1B7WYF7"/>
<evidence type="ECO:0000259" key="2">
    <source>
        <dbReference type="Pfam" id="PF13304"/>
    </source>
</evidence>
<comment type="caution">
    <text evidence="3">The sequence shown here is derived from an EMBL/GenBank/DDBJ whole genome shotgun (WGS) entry which is preliminary data.</text>
</comment>
<dbReference type="Proteomes" id="UP000092093">
    <property type="component" value="Unassembled WGS sequence"/>
</dbReference>
<dbReference type="Pfam" id="PF13175">
    <property type="entry name" value="AAA_15"/>
    <property type="match status" value="1"/>
</dbReference>
<dbReference type="Pfam" id="PF13304">
    <property type="entry name" value="AAA_21"/>
    <property type="match status" value="1"/>
</dbReference>
<dbReference type="GO" id="GO:0005524">
    <property type="term" value="F:ATP binding"/>
    <property type="evidence" value="ECO:0007669"/>
    <property type="project" value="InterPro"/>
</dbReference>
<dbReference type="PANTHER" id="PTHR43581:SF4">
    <property type="entry name" value="ATP_GTP PHOSPHATASE"/>
    <property type="match status" value="1"/>
</dbReference>
<dbReference type="PANTHER" id="PTHR43581">
    <property type="entry name" value="ATP/GTP PHOSPHATASE"/>
    <property type="match status" value="1"/>
</dbReference>
<dbReference type="PATRIC" id="fig|1710896.3.peg.4465"/>
<proteinExistence type="predicted"/>
<dbReference type="GO" id="GO:0016887">
    <property type="term" value="F:ATP hydrolysis activity"/>
    <property type="evidence" value="ECO:0007669"/>
    <property type="project" value="InterPro"/>
</dbReference>
<organism evidence="3 4">
    <name type="scientific">Aphanizomenon flos-aquae WA102</name>
    <dbReference type="NCBI Taxonomy" id="1710896"/>
    <lineage>
        <taxon>Bacteria</taxon>
        <taxon>Bacillati</taxon>
        <taxon>Cyanobacteriota</taxon>
        <taxon>Cyanophyceae</taxon>
        <taxon>Nostocales</taxon>
        <taxon>Aphanizomenonaceae</taxon>
        <taxon>Aphanizomenon</taxon>
    </lineage>
</organism>
<evidence type="ECO:0000313" key="3">
    <source>
        <dbReference type="EMBL" id="OBQ42155.1"/>
    </source>
</evidence>
<feature type="domain" description="ATPase AAA-type core" evidence="2">
    <location>
        <begin position="185"/>
        <end position="324"/>
    </location>
</feature>
<protein>
    <submittedName>
        <fullName evidence="3">ATPase</fullName>
    </submittedName>
</protein>
<evidence type="ECO:0000313" key="4">
    <source>
        <dbReference type="Proteomes" id="UP000092093"/>
    </source>
</evidence>
<dbReference type="InterPro" id="IPR027417">
    <property type="entry name" value="P-loop_NTPase"/>
</dbReference>
<reference evidence="3 4" key="1">
    <citation type="submission" date="2015-09" db="EMBL/GenBank/DDBJ databases">
        <title>Aphanizomenon flos-aquae WA102.</title>
        <authorList>
            <person name="Driscoll C."/>
        </authorList>
    </citation>
    <scope>NUCLEOTIDE SEQUENCE [LARGE SCALE GENOMIC DNA]</scope>
    <source>
        <strain evidence="3">WA102</strain>
    </source>
</reference>
<dbReference type="Gene3D" id="3.40.50.300">
    <property type="entry name" value="P-loop containing nucleotide triphosphate hydrolases"/>
    <property type="match status" value="1"/>
</dbReference>
<gene>
    <name evidence="3" type="ORF">AN484_19355</name>
</gene>
<sequence>MLKKLILHNFKSHKSTELNFDNSRLHGLVGKNSAGKTSVLQALHYLSMLADSSFEKIFEYDRSPQFITTIAERDMFVTANGFWQNENTKNWEISYSWEEENTNNWTPTLSWNIDGNEGIWINKKVVFGAYSMPYPSLLFNFLNPTVYLKLIASNLAKAAYSEEITPRVEFDGSLLAPTLDFLRDEAPDKFQLIEEKLSRIVPNVRKVGIKRAKVPVIRKRLIEVDGKSISYEETQEMTGQEIVLDMNTGERIPAHAISEGTMLTLGLLTVLMNPNQPNLVLLDDVEQGLHPQAQRELMNVFKEIIAENPNLQIIFSTHSPYIMDALVPSQVHILNNSKSGFTMSKRLDEHPDVEWAKETLTTGEFWDAEGEDWVVEGEISD</sequence>
<dbReference type="EMBL" id="LJOW01000124">
    <property type="protein sequence ID" value="OBQ42155.1"/>
    <property type="molecule type" value="Genomic_DNA"/>
</dbReference>
<dbReference type="InterPro" id="IPR003959">
    <property type="entry name" value="ATPase_AAA_core"/>
</dbReference>
<dbReference type="SUPFAM" id="SSF52540">
    <property type="entry name" value="P-loop containing nucleoside triphosphate hydrolases"/>
    <property type="match status" value="1"/>
</dbReference>
<evidence type="ECO:0000259" key="1">
    <source>
        <dbReference type="Pfam" id="PF13175"/>
    </source>
</evidence>
<name>A0A1B7WYF7_APHFL</name>